<proteinExistence type="predicted"/>
<sequence>MAPDLNSLSRSPRSERPQPRRTPSNPALSGASSRRTSQVMGPPAAPASHMSSNGGTERVPMSHRLSSSHEHDGPLRHPRPLTAAELYAECEKEQEAVVNRLTRELTALRAQSASVASNASQSSTSTSASLLPVDISDPNPTHQMMGATHPTPSRRHRSSSSVSTRSIPTPSTSVSAAGSAVSTQAQPGSAIVSHPNTHGGVSQASFDRAAAATGGTGSTTISRQPSISAHSGTSTPARQSFDNFRNPSVGGGVPSGGTIYTLPHRPSISRDPSYAASTAAQAGTPQHVSQPVPSPARSPNQSIHAAMQHYADTAAYKSEMELVKAENESLRQRVRTLERALRARRRDSSTSQTDGTAPESTLRAGRDKDAATVSPHTTSPSGTAAAGIAAWAAGDGGVGGVAGPRERSESQSTTASSRRGLGGGVPVGEDEVRFGESAGNTGIGR</sequence>
<feature type="compositionally biased region" description="Low complexity" evidence="1">
    <location>
        <begin position="110"/>
        <end position="129"/>
    </location>
</feature>
<reference evidence="2 3" key="1">
    <citation type="journal article" date="2020" name="Microbiol. Resour. Announc.">
        <title>Draft Genome Sequence of a Cladosporium Species Isolated from the Mesophotic Ascidian Didemnum maculosum.</title>
        <authorList>
            <person name="Gioti A."/>
            <person name="Siaperas R."/>
            <person name="Nikolaivits E."/>
            <person name="Le Goff G."/>
            <person name="Ouazzani J."/>
            <person name="Kotoulas G."/>
            <person name="Topakas E."/>
        </authorList>
    </citation>
    <scope>NUCLEOTIDE SEQUENCE [LARGE SCALE GENOMIC DNA]</scope>
    <source>
        <strain evidence="2 3">TM138-S3</strain>
    </source>
</reference>
<feature type="compositionally biased region" description="Polar residues" evidence="1">
    <location>
        <begin position="221"/>
        <end position="246"/>
    </location>
</feature>
<dbReference type="GeneID" id="96001585"/>
<dbReference type="EMBL" id="JAAQHG020000001">
    <property type="protein sequence ID" value="KAL1591132.1"/>
    <property type="molecule type" value="Genomic_DNA"/>
</dbReference>
<dbReference type="RefSeq" id="XP_069234237.1">
    <property type="nucleotide sequence ID" value="XM_069368747.1"/>
</dbReference>
<feature type="compositionally biased region" description="Polar residues" evidence="1">
    <location>
        <begin position="25"/>
        <end position="39"/>
    </location>
</feature>
<feature type="region of interest" description="Disordered" evidence="1">
    <location>
        <begin position="340"/>
        <end position="445"/>
    </location>
</feature>
<protein>
    <submittedName>
        <fullName evidence="2">Uncharacterized protein</fullName>
    </submittedName>
</protein>
<comment type="caution">
    <text evidence="2">The sequence shown here is derived from an EMBL/GenBank/DDBJ whole genome shotgun (WGS) entry which is preliminary data.</text>
</comment>
<evidence type="ECO:0000256" key="1">
    <source>
        <dbReference type="SAM" id="MobiDB-lite"/>
    </source>
</evidence>
<dbReference type="PANTHER" id="PTHR39610:SF1">
    <property type="match status" value="1"/>
</dbReference>
<dbReference type="Proteomes" id="UP000803884">
    <property type="component" value="Unassembled WGS sequence"/>
</dbReference>
<evidence type="ECO:0000313" key="3">
    <source>
        <dbReference type="Proteomes" id="UP000803884"/>
    </source>
</evidence>
<accession>A0AB34L1N7</accession>
<feature type="compositionally biased region" description="Low complexity" evidence="1">
    <location>
        <begin position="382"/>
        <end position="393"/>
    </location>
</feature>
<gene>
    <name evidence="2" type="ORF">WHR41_00141</name>
</gene>
<organism evidence="2 3">
    <name type="scientific">Cladosporium halotolerans</name>
    <dbReference type="NCBI Taxonomy" id="1052096"/>
    <lineage>
        <taxon>Eukaryota</taxon>
        <taxon>Fungi</taxon>
        <taxon>Dikarya</taxon>
        <taxon>Ascomycota</taxon>
        <taxon>Pezizomycotina</taxon>
        <taxon>Dothideomycetes</taxon>
        <taxon>Dothideomycetidae</taxon>
        <taxon>Cladosporiales</taxon>
        <taxon>Cladosporiaceae</taxon>
        <taxon>Cladosporium</taxon>
    </lineage>
</organism>
<dbReference type="PANTHER" id="PTHR39610">
    <property type="entry name" value="BZIP DOMAIN-CONTAINING PROTEIN-RELATED"/>
    <property type="match status" value="1"/>
</dbReference>
<feature type="compositionally biased region" description="Polar residues" evidence="1">
    <location>
        <begin position="275"/>
        <end position="302"/>
    </location>
</feature>
<feature type="region of interest" description="Disordered" evidence="1">
    <location>
        <begin position="110"/>
        <end position="302"/>
    </location>
</feature>
<evidence type="ECO:0000313" key="2">
    <source>
        <dbReference type="EMBL" id="KAL1591132.1"/>
    </source>
</evidence>
<keyword evidence="3" id="KW-1185">Reference proteome</keyword>
<feature type="compositionally biased region" description="Polar residues" evidence="1">
    <location>
        <begin position="194"/>
        <end position="205"/>
    </location>
</feature>
<dbReference type="AlphaFoldDB" id="A0AB34L1N7"/>
<feature type="compositionally biased region" description="Polar residues" evidence="1">
    <location>
        <begin position="349"/>
        <end position="359"/>
    </location>
</feature>
<feature type="region of interest" description="Disordered" evidence="1">
    <location>
        <begin position="1"/>
        <end position="80"/>
    </location>
</feature>
<name>A0AB34L1N7_9PEZI</name>
<feature type="compositionally biased region" description="Low complexity" evidence="1">
    <location>
        <begin position="159"/>
        <end position="186"/>
    </location>
</feature>